<dbReference type="CDD" id="cd00130">
    <property type="entry name" value="PAS"/>
    <property type="match status" value="1"/>
</dbReference>
<dbReference type="EMBL" id="SMKI01000599">
    <property type="protein sequence ID" value="TDC62924.1"/>
    <property type="molecule type" value="Genomic_DNA"/>
</dbReference>
<dbReference type="Proteomes" id="UP000295345">
    <property type="component" value="Unassembled WGS sequence"/>
</dbReference>
<evidence type="ECO:0000313" key="4">
    <source>
        <dbReference type="Proteomes" id="UP000295345"/>
    </source>
</evidence>
<feature type="non-terminal residue" evidence="3">
    <location>
        <position position="114"/>
    </location>
</feature>
<dbReference type="Pfam" id="PF08448">
    <property type="entry name" value="PAS_4"/>
    <property type="match status" value="1"/>
</dbReference>
<organism evidence="3 4">
    <name type="scientific">Streptomyces hainanensis</name>
    <dbReference type="NCBI Taxonomy" id="402648"/>
    <lineage>
        <taxon>Bacteria</taxon>
        <taxon>Bacillati</taxon>
        <taxon>Actinomycetota</taxon>
        <taxon>Actinomycetes</taxon>
        <taxon>Kitasatosporales</taxon>
        <taxon>Streptomycetaceae</taxon>
        <taxon>Streptomyces</taxon>
    </lineage>
</organism>
<feature type="domain" description="PAS" evidence="2">
    <location>
        <begin position="23"/>
        <end position="63"/>
    </location>
</feature>
<accession>A0A4R4SK86</accession>
<reference evidence="3 4" key="1">
    <citation type="submission" date="2019-03" db="EMBL/GenBank/DDBJ databases">
        <title>Draft genome sequences of novel Actinobacteria.</title>
        <authorList>
            <person name="Sahin N."/>
            <person name="Ay H."/>
            <person name="Saygin H."/>
        </authorList>
    </citation>
    <scope>NUCLEOTIDE SEQUENCE [LARGE SCALE GENOMIC DNA]</scope>
    <source>
        <strain evidence="3 4">DSM 41900</strain>
    </source>
</reference>
<gene>
    <name evidence="3" type="ORF">E1283_33235</name>
</gene>
<dbReference type="SUPFAM" id="SSF55785">
    <property type="entry name" value="PYP-like sensor domain (PAS domain)"/>
    <property type="match status" value="1"/>
</dbReference>
<dbReference type="OrthoDB" id="4338661at2"/>
<dbReference type="Gene3D" id="3.30.450.20">
    <property type="entry name" value="PAS domain"/>
    <property type="match status" value="1"/>
</dbReference>
<evidence type="ECO:0000256" key="1">
    <source>
        <dbReference type="SAM" id="MobiDB-lite"/>
    </source>
</evidence>
<dbReference type="NCBIfam" id="TIGR00229">
    <property type="entry name" value="sensory_box"/>
    <property type="match status" value="1"/>
</dbReference>
<dbReference type="PROSITE" id="PS50112">
    <property type="entry name" value="PAS"/>
    <property type="match status" value="1"/>
</dbReference>
<proteinExistence type="predicted"/>
<feature type="region of interest" description="Disordered" evidence="1">
    <location>
        <begin position="1"/>
        <end position="20"/>
    </location>
</feature>
<protein>
    <submittedName>
        <fullName evidence="3">PAS domain S-box protein</fullName>
    </submittedName>
</protein>
<name>A0A4R4SK86_9ACTN</name>
<dbReference type="AlphaFoldDB" id="A0A4R4SK86"/>
<evidence type="ECO:0000259" key="2">
    <source>
        <dbReference type="PROSITE" id="PS50112"/>
    </source>
</evidence>
<evidence type="ECO:0000313" key="3">
    <source>
        <dbReference type="EMBL" id="TDC62924.1"/>
    </source>
</evidence>
<dbReference type="InterPro" id="IPR013656">
    <property type="entry name" value="PAS_4"/>
</dbReference>
<dbReference type="InterPro" id="IPR000014">
    <property type="entry name" value="PAS"/>
</dbReference>
<sequence>MVRMNGMDGPGVGRSAAETASAVVDTGGVIRAWSPGAQRLLGHAAADLLGRPAAELVAQVVPPGVLAGPAGWHGPLRLHHREGHPVEAEVTASPLDDGGGEPRWLLLATPVAAP</sequence>
<comment type="caution">
    <text evidence="3">The sequence shown here is derived from an EMBL/GenBank/DDBJ whole genome shotgun (WGS) entry which is preliminary data.</text>
</comment>
<keyword evidence="4" id="KW-1185">Reference proteome</keyword>
<dbReference type="InterPro" id="IPR035965">
    <property type="entry name" value="PAS-like_dom_sf"/>
</dbReference>